<reference evidence="2 3" key="1">
    <citation type="submission" date="2020-08" db="EMBL/GenBank/DDBJ databases">
        <title>Genomic Encyclopedia of Type Strains, Phase III (KMG-III): the genomes of soil and plant-associated and newly described type strains.</title>
        <authorList>
            <person name="Whitman W."/>
        </authorList>
    </citation>
    <scope>NUCLEOTIDE SEQUENCE [LARGE SCALE GENOMIC DNA]</scope>
    <source>
        <strain evidence="2 3">CECT 3287</strain>
    </source>
</reference>
<dbReference type="EMBL" id="JACHXF010000002">
    <property type="protein sequence ID" value="MBB3093863.1"/>
    <property type="molecule type" value="Genomic_DNA"/>
</dbReference>
<dbReference type="Proteomes" id="UP000590749">
    <property type="component" value="Unassembled WGS sequence"/>
</dbReference>
<keyword evidence="3" id="KW-1185">Reference proteome</keyword>
<evidence type="ECO:0000313" key="3">
    <source>
        <dbReference type="Proteomes" id="UP000590749"/>
    </source>
</evidence>
<name>A0A7W5FCX8_9ACTN</name>
<accession>A0A7W5FCX8</accession>
<dbReference type="AlphaFoldDB" id="A0A7W5FCX8"/>
<gene>
    <name evidence="2" type="ORF">FHR83_001512</name>
</gene>
<comment type="caution">
    <text evidence="2">The sequence shown here is derived from an EMBL/GenBank/DDBJ whole genome shotgun (WGS) entry which is preliminary data.</text>
</comment>
<organism evidence="2 3">
    <name type="scientific">Actinoplanes campanulatus</name>
    <dbReference type="NCBI Taxonomy" id="113559"/>
    <lineage>
        <taxon>Bacteria</taxon>
        <taxon>Bacillati</taxon>
        <taxon>Actinomycetota</taxon>
        <taxon>Actinomycetes</taxon>
        <taxon>Micromonosporales</taxon>
        <taxon>Micromonosporaceae</taxon>
        <taxon>Actinoplanes</taxon>
    </lineage>
</organism>
<proteinExistence type="predicted"/>
<feature type="compositionally biased region" description="Basic and acidic residues" evidence="1">
    <location>
        <begin position="16"/>
        <end position="33"/>
    </location>
</feature>
<feature type="region of interest" description="Disordered" evidence="1">
    <location>
        <begin position="12"/>
        <end position="33"/>
    </location>
</feature>
<sequence>MPGDGLCRIAVEGYDGDEKGEHPRAARHEGTHH</sequence>
<protein>
    <submittedName>
        <fullName evidence="2">Uncharacterized protein</fullName>
    </submittedName>
</protein>
<evidence type="ECO:0000313" key="2">
    <source>
        <dbReference type="EMBL" id="MBB3093863.1"/>
    </source>
</evidence>
<evidence type="ECO:0000256" key="1">
    <source>
        <dbReference type="SAM" id="MobiDB-lite"/>
    </source>
</evidence>